<sequence length="102" mass="11656">MTLLKCDGCFGKTGMKLLYLQHHTTIINKYFIKETHSWKQVLNRCFVFKLAITIARLFTGYIISCTSNSLGETNPLHPRIQPSGCSAKSKSRNLVETFFYGF</sequence>
<protein>
    <submittedName>
        <fullName evidence="1">Uncharacterized protein</fullName>
    </submittedName>
</protein>
<evidence type="ECO:0000313" key="1">
    <source>
        <dbReference type="EMBL" id="CAG6683260.1"/>
    </source>
</evidence>
<accession>A0A8D8T7I0</accession>
<proteinExistence type="predicted"/>
<reference evidence="1" key="1">
    <citation type="submission" date="2021-05" db="EMBL/GenBank/DDBJ databases">
        <authorList>
            <person name="Alioto T."/>
            <person name="Alioto T."/>
            <person name="Gomez Garrido J."/>
        </authorList>
    </citation>
    <scope>NUCLEOTIDE SEQUENCE</scope>
</reference>
<dbReference type="EMBL" id="HBUF01262363">
    <property type="protein sequence ID" value="CAG6683260.1"/>
    <property type="molecule type" value="Transcribed_RNA"/>
</dbReference>
<dbReference type="AlphaFoldDB" id="A0A8D8T7I0"/>
<organism evidence="1">
    <name type="scientific">Cacopsylla melanoneura</name>
    <dbReference type="NCBI Taxonomy" id="428564"/>
    <lineage>
        <taxon>Eukaryota</taxon>
        <taxon>Metazoa</taxon>
        <taxon>Ecdysozoa</taxon>
        <taxon>Arthropoda</taxon>
        <taxon>Hexapoda</taxon>
        <taxon>Insecta</taxon>
        <taxon>Pterygota</taxon>
        <taxon>Neoptera</taxon>
        <taxon>Paraneoptera</taxon>
        <taxon>Hemiptera</taxon>
        <taxon>Sternorrhyncha</taxon>
        <taxon>Psylloidea</taxon>
        <taxon>Psyllidae</taxon>
        <taxon>Psyllinae</taxon>
        <taxon>Cacopsylla</taxon>
    </lineage>
</organism>
<name>A0A8D8T7I0_9HEMI</name>